<comment type="caution">
    <text evidence="3">The sequence shown here is derived from an EMBL/GenBank/DDBJ whole genome shotgun (WGS) entry which is preliminary data.</text>
</comment>
<dbReference type="Pfam" id="PF04909">
    <property type="entry name" value="Amidohydro_2"/>
    <property type="match status" value="1"/>
</dbReference>
<dbReference type="PANTHER" id="PTHR21240:SF28">
    <property type="entry name" value="ISO-OROTATE DECARBOXYLASE (EUROFUNG)"/>
    <property type="match status" value="1"/>
</dbReference>
<dbReference type="InterPro" id="IPR032466">
    <property type="entry name" value="Metal_Hydrolase"/>
</dbReference>
<proteinExistence type="predicted"/>
<name>A0A370DU10_9GAMM</name>
<dbReference type="GO" id="GO:0016831">
    <property type="term" value="F:carboxy-lyase activity"/>
    <property type="evidence" value="ECO:0007669"/>
    <property type="project" value="InterPro"/>
</dbReference>
<sequence>MKTIDIHTHLLNPSVRFDRPLDRFIVRFFAKKLGVEVKRLKANPYSVYLESMARAISESQHLEKTCLFGVDSRVDHKGRDIHRDETVCASTEDVLAAAVHYPDSFIPFLSVNPDRPDALDLVDEYVERGCKGAKFLQNYWGVDLNNERLLPYYEKLKSNDIPLIIHIGCEYTVQSDPDYERINMIELPLKSGVTVIAAHMGLGRPNYKFRFWRNLSKNPDFFDQDYYTLLEKLTVYDNLYADLSAILTPFKARSLRHISQQTMTHEKILFGTDFPVPFPIIFNTYDLDISTRLRINAMENPFDRYIEALLEYFPAGSAIYSNYQKVLGIT</sequence>
<evidence type="ECO:0000256" key="1">
    <source>
        <dbReference type="ARBA" id="ARBA00023239"/>
    </source>
</evidence>
<dbReference type="Proteomes" id="UP000254771">
    <property type="component" value="Unassembled WGS sequence"/>
</dbReference>
<organism evidence="3 4">
    <name type="scientific">endosymbiont of Escarpia spicata</name>
    <dbReference type="NCBI Taxonomy" id="2200908"/>
    <lineage>
        <taxon>Bacteria</taxon>
        <taxon>Pseudomonadati</taxon>
        <taxon>Pseudomonadota</taxon>
        <taxon>Gammaproteobacteria</taxon>
        <taxon>sulfur-oxidizing symbionts</taxon>
    </lineage>
</organism>
<evidence type="ECO:0000313" key="4">
    <source>
        <dbReference type="Proteomes" id="UP000254771"/>
    </source>
</evidence>
<dbReference type="Gene3D" id="3.20.20.140">
    <property type="entry name" value="Metal-dependent hydrolases"/>
    <property type="match status" value="1"/>
</dbReference>
<dbReference type="GO" id="GO:0019748">
    <property type="term" value="P:secondary metabolic process"/>
    <property type="evidence" value="ECO:0007669"/>
    <property type="project" value="TreeGrafter"/>
</dbReference>
<dbReference type="GO" id="GO:0005737">
    <property type="term" value="C:cytoplasm"/>
    <property type="evidence" value="ECO:0007669"/>
    <property type="project" value="TreeGrafter"/>
</dbReference>
<dbReference type="EMBL" id="QFXE01000001">
    <property type="protein sequence ID" value="RDH88659.1"/>
    <property type="molecule type" value="Genomic_DNA"/>
</dbReference>
<keyword evidence="1" id="KW-0456">Lyase</keyword>
<dbReference type="AlphaFoldDB" id="A0A370DU10"/>
<evidence type="ECO:0000259" key="2">
    <source>
        <dbReference type="Pfam" id="PF04909"/>
    </source>
</evidence>
<dbReference type="InterPro" id="IPR006680">
    <property type="entry name" value="Amidohydro-rel"/>
</dbReference>
<dbReference type="InterPro" id="IPR032465">
    <property type="entry name" value="ACMSD"/>
</dbReference>
<dbReference type="SUPFAM" id="SSF51556">
    <property type="entry name" value="Metallo-dependent hydrolases"/>
    <property type="match status" value="1"/>
</dbReference>
<keyword evidence="4" id="KW-1185">Reference proteome</keyword>
<gene>
    <name evidence="3" type="ORF">DIZ78_00785</name>
</gene>
<dbReference type="PANTHER" id="PTHR21240">
    <property type="entry name" value="2-AMINO-3-CARBOXYLMUCONATE-6-SEMIALDEHYDE DECARBOXYLASE"/>
    <property type="match status" value="1"/>
</dbReference>
<accession>A0A370DU10</accession>
<dbReference type="GO" id="GO:0016787">
    <property type="term" value="F:hydrolase activity"/>
    <property type="evidence" value="ECO:0007669"/>
    <property type="project" value="InterPro"/>
</dbReference>
<protein>
    <submittedName>
        <fullName evidence="3">Mannonate dehydratase</fullName>
    </submittedName>
</protein>
<feature type="domain" description="Amidohydrolase-related" evidence="2">
    <location>
        <begin position="4"/>
        <end position="277"/>
    </location>
</feature>
<evidence type="ECO:0000313" key="3">
    <source>
        <dbReference type="EMBL" id="RDH88659.1"/>
    </source>
</evidence>
<reference evidence="3 4" key="1">
    <citation type="journal article" date="2018" name="ISME J.">
        <title>Endosymbiont genomes yield clues of tubeworm success.</title>
        <authorList>
            <person name="Li Y."/>
            <person name="Liles M.R."/>
            <person name="Halanych K.M."/>
        </authorList>
    </citation>
    <scope>NUCLEOTIDE SEQUENCE [LARGE SCALE GENOMIC DNA]</scope>
    <source>
        <strain evidence="3">A1462</strain>
    </source>
</reference>